<evidence type="ECO:0000256" key="1">
    <source>
        <dbReference type="SAM" id="SignalP"/>
    </source>
</evidence>
<dbReference type="EMBL" id="MCOG01000010">
    <property type="protein sequence ID" value="ORY81696.1"/>
    <property type="molecule type" value="Genomic_DNA"/>
</dbReference>
<dbReference type="OrthoDB" id="2150257at2759"/>
<evidence type="ECO:0008006" key="4">
    <source>
        <dbReference type="Google" id="ProtNLM"/>
    </source>
</evidence>
<keyword evidence="1" id="KW-0732">Signal</keyword>
<protein>
    <recommendedName>
        <fullName evidence="4">Periplasmic binding protein-like II</fullName>
    </recommendedName>
</protein>
<keyword evidence="3" id="KW-1185">Reference proteome</keyword>
<name>A0A1Y2FEG2_9FUNG</name>
<organism evidence="2 3">
    <name type="scientific">Neocallimastix californiae</name>
    <dbReference type="NCBI Taxonomy" id="1754190"/>
    <lineage>
        <taxon>Eukaryota</taxon>
        <taxon>Fungi</taxon>
        <taxon>Fungi incertae sedis</taxon>
        <taxon>Chytridiomycota</taxon>
        <taxon>Chytridiomycota incertae sedis</taxon>
        <taxon>Neocallimastigomycetes</taxon>
        <taxon>Neocallimastigales</taxon>
        <taxon>Neocallimastigaceae</taxon>
        <taxon>Neocallimastix</taxon>
    </lineage>
</organism>
<evidence type="ECO:0000313" key="3">
    <source>
        <dbReference type="Proteomes" id="UP000193920"/>
    </source>
</evidence>
<dbReference type="AlphaFoldDB" id="A0A1Y2FEG2"/>
<feature type="signal peptide" evidence="1">
    <location>
        <begin position="1"/>
        <end position="20"/>
    </location>
</feature>
<evidence type="ECO:0000313" key="2">
    <source>
        <dbReference type="EMBL" id="ORY81696.1"/>
    </source>
</evidence>
<dbReference type="Proteomes" id="UP000193920">
    <property type="component" value="Unassembled WGS sequence"/>
</dbReference>
<accession>A0A1Y2FEG2</accession>
<dbReference type="SUPFAM" id="SSF53850">
    <property type="entry name" value="Periplasmic binding protein-like II"/>
    <property type="match status" value="1"/>
</dbReference>
<comment type="caution">
    <text evidence="2">The sequence shown here is derived from an EMBL/GenBank/DDBJ whole genome shotgun (WGS) entry which is preliminary data.</text>
</comment>
<feature type="chain" id="PRO_5012260124" description="Periplasmic binding protein-like II" evidence="1">
    <location>
        <begin position="21"/>
        <end position="240"/>
    </location>
</feature>
<sequence length="240" mass="27999">MLCIYYFILLFVIFNNKVYSVEVNAIAYSLNGGGTLYSPMISEFNTFSKNNNLNITINLNLISGLNSTSTVNGYEETLESLLNRKSDKYDLIFYDNIYTPRIEPYFLDLNKLIPKEHINIYIPGVITQIGFHNDRLVGFPITIDYTVLYCNEYYLNKYKKEIPKTWDELINTGKYILNEEKKLNNSDFIAYNGFFDYSEQGTCSLYEFIYSCRNSIDSEFPVLTDQITVKALKKIKRNQK</sequence>
<dbReference type="Gene3D" id="3.40.190.10">
    <property type="entry name" value="Periplasmic binding protein-like II"/>
    <property type="match status" value="1"/>
</dbReference>
<reference evidence="2 3" key="1">
    <citation type="submission" date="2016-08" db="EMBL/GenBank/DDBJ databases">
        <title>A Parts List for Fungal Cellulosomes Revealed by Comparative Genomics.</title>
        <authorList>
            <consortium name="DOE Joint Genome Institute"/>
            <person name="Haitjema C.H."/>
            <person name="Gilmore S.P."/>
            <person name="Henske J.K."/>
            <person name="Solomon K.V."/>
            <person name="De Groot R."/>
            <person name="Kuo A."/>
            <person name="Mondo S.J."/>
            <person name="Salamov A.A."/>
            <person name="Labutti K."/>
            <person name="Zhao Z."/>
            <person name="Chiniquy J."/>
            <person name="Barry K."/>
            <person name="Brewer H.M."/>
            <person name="Purvine S.O."/>
            <person name="Wright A.T."/>
            <person name="Boxma B."/>
            <person name="Van Alen T."/>
            <person name="Hackstein J.H."/>
            <person name="Baker S.E."/>
            <person name="Grigoriev I.V."/>
            <person name="O'Malley M.A."/>
        </authorList>
    </citation>
    <scope>NUCLEOTIDE SEQUENCE [LARGE SCALE GENOMIC DNA]</scope>
    <source>
        <strain evidence="2 3">G1</strain>
    </source>
</reference>
<proteinExistence type="predicted"/>
<gene>
    <name evidence="2" type="ORF">LY90DRAFT_500086</name>
</gene>